<dbReference type="SUPFAM" id="SSF46626">
    <property type="entry name" value="Cytochrome c"/>
    <property type="match status" value="1"/>
</dbReference>
<dbReference type="PROSITE" id="PS51257">
    <property type="entry name" value="PROKAR_LIPOPROTEIN"/>
    <property type="match status" value="1"/>
</dbReference>
<protein>
    <submittedName>
        <fullName evidence="6">Cytochrome c</fullName>
    </submittedName>
</protein>
<dbReference type="Pfam" id="PF13442">
    <property type="entry name" value="Cytochrome_CBB3"/>
    <property type="match status" value="1"/>
</dbReference>
<name>A0A1Y5SSH5_9RHOB</name>
<dbReference type="AlphaFoldDB" id="A0A1Y5SSH5"/>
<evidence type="ECO:0000256" key="4">
    <source>
        <dbReference type="PROSITE-ProRule" id="PRU00433"/>
    </source>
</evidence>
<evidence type="ECO:0000256" key="2">
    <source>
        <dbReference type="ARBA" id="ARBA00022723"/>
    </source>
</evidence>
<sequence length="135" mass="14188">MKPLIALTGLALALGACTETGINTDIDGALAFQQDCAACHGADGTGEGSFGRQLVVTPPDLTRLAARNDGVFPRDYVMTVIDGFTRAEHFSAAMPSFGDGDMGPMVMTEGPEGQGTPVPLRLLELADYLESIQRD</sequence>
<evidence type="ECO:0000259" key="5">
    <source>
        <dbReference type="PROSITE" id="PS51007"/>
    </source>
</evidence>
<keyword evidence="3 4" id="KW-0408">Iron</keyword>
<dbReference type="EMBL" id="FWFZ01000008">
    <property type="protein sequence ID" value="SLN47510.1"/>
    <property type="molecule type" value="Genomic_DNA"/>
</dbReference>
<dbReference type="GO" id="GO:0020037">
    <property type="term" value="F:heme binding"/>
    <property type="evidence" value="ECO:0007669"/>
    <property type="project" value="InterPro"/>
</dbReference>
<gene>
    <name evidence="6" type="ORF">ROA7023_02003</name>
</gene>
<feature type="domain" description="Cytochrome c" evidence="5">
    <location>
        <begin position="23"/>
        <end position="133"/>
    </location>
</feature>
<reference evidence="6 7" key="1">
    <citation type="submission" date="2017-03" db="EMBL/GenBank/DDBJ databases">
        <authorList>
            <person name="Afonso C.L."/>
            <person name="Miller P.J."/>
            <person name="Scott M.A."/>
            <person name="Spackman E."/>
            <person name="Goraichik I."/>
            <person name="Dimitrov K.M."/>
            <person name="Suarez D.L."/>
            <person name="Swayne D.E."/>
        </authorList>
    </citation>
    <scope>NUCLEOTIDE SEQUENCE [LARGE SCALE GENOMIC DNA]</scope>
    <source>
        <strain evidence="6 7">CECT 7023</strain>
    </source>
</reference>
<keyword evidence="2 4" id="KW-0479">Metal-binding</keyword>
<proteinExistence type="predicted"/>
<organism evidence="6 7">
    <name type="scientific">Roseisalinus antarcticus</name>
    <dbReference type="NCBI Taxonomy" id="254357"/>
    <lineage>
        <taxon>Bacteria</taxon>
        <taxon>Pseudomonadati</taxon>
        <taxon>Pseudomonadota</taxon>
        <taxon>Alphaproteobacteria</taxon>
        <taxon>Rhodobacterales</taxon>
        <taxon>Roseobacteraceae</taxon>
        <taxon>Roseisalinus</taxon>
    </lineage>
</organism>
<dbReference type="RefSeq" id="WP_085878850.1">
    <property type="nucleotide sequence ID" value="NZ_FWFZ01000008.1"/>
</dbReference>
<dbReference type="GO" id="GO:0009055">
    <property type="term" value="F:electron transfer activity"/>
    <property type="evidence" value="ECO:0007669"/>
    <property type="project" value="InterPro"/>
</dbReference>
<dbReference type="InterPro" id="IPR036909">
    <property type="entry name" value="Cyt_c-like_dom_sf"/>
</dbReference>
<dbReference type="Proteomes" id="UP000193900">
    <property type="component" value="Unassembled WGS sequence"/>
</dbReference>
<evidence type="ECO:0000313" key="6">
    <source>
        <dbReference type="EMBL" id="SLN47510.1"/>
    </source>
</evidence>
<keyword evidence="1 4" id="KW-0349">Heme</keyword>
<dbReference type="PROSITE" id="PS51007">
    <property type="entry name" value="CYTC"/>
    <property type="match status" value="1"/>
</dbReference>
<evidence type="ECO:0000256" key="1">
    <source>
        <dbReference type="ARBA" id="ARBA00022617"/>
    </source>
</evidence>
<accession>A0A1Y5SSH5</accession>
<dbReference type="OrthoDB" id="5514238at2"/>
<keyword evidence="7" id="KW-1185">Reference proteome</keyword>
<evidence type="ECO:0000256" key="3">
    <source>
        <dbReference type="ARBA" id="ARBA00023004"/>
    </source>
</evidence>
<dbReference type="GO" id="GO:0046872">
    <property type="term" value="F:metal ion binding"/>
    <property type="evidence" value="ECO:0007669"/>
    <property type="project" value="UniProtKB-KW"/>
</dbReference>
<dbReference type="InterPro" id="IPR009056">
    <property type="entry name" value="Cyt_c-like_dom"/>
</dbReference>
<evidence type="ECO:0000313" key="7">
    <source>
        <dbReference type="Proteomes" id="UP000193900"/>
    </source>
</evidence>
<dbReference type="Gene3D" id="1.10.760.10">
    <property type="entry name" value="Cytochrome c-like domain"/>
    <property type="match status" value="1"/>
</dbReference>